<accession>A0ACC2ZHW7</accession>
<dbReference type="Proteomes" id="UP001172680">
    <property type="component" value="Unassembled WGS sequence"/>
</dbReference>
<keyword evidence="2" id="KW-1185">Reference proteome</keyword>
<evidence type="ECO:0000313" key="2">
    <source>
        <dbReference type="Proteomes" id="UP001172680"/>
    </source>
</evidence>
<protein>
    <submittedName>
        <fullName evidence="1">Uncharacterized protein</fullName>
    </submittedName>
</protein>
<name>A0ACC2ZHW7_9PEZI</name>
<reference evidence="1" key="1">
    <citation type="submission" date="2022-10" db="EMBL/GenBank/DDBJ databases">
        <title>Culturing micro-colonial fungi from biological soil crusts in the Mojave desert and describing Neophaeococcomyces mojavensis, and introducing the new genera and species Taxawa tesnikishii.</title>
        <authorList>
            <person name="Kurbessoian T."/>
            <person name="Stajich J.E."/>
        </authorList>
    </citation>
    <scope>NUCLEOTIDE SEQUENCE</scope>
    <source>
        <strain evidence="1">JES_115</strain>
    </source>
</reference>
<gene>
    <name evidence="1" type="ORF">H2199_002122</name>
</gene>
<organism evidence="1 2">
    <name type="scientific">Coniosporium tulheliwenetii</name>
    <dbReference type="NCBI Taxonomy" id="3383036"/>
    <lineage>
        <taxon>Eukaryota</taxon>
        <taxon>Fungi</taxon>
        <taxon>Dikarya</taxon>
        <taxon>Ascomycota</taxon>
        <taxon>Pezizomycotina</taxon>
        <taxon>Dothideomycetes</taxon>
        <taxon>Dothideomycetes incertae sedis</taxon>
        <taxon>Coniosporium</taxon>
    </lineage>
</organism>
<comment type="caution">
    <text evidence="1">The sequence shown here is derived from an EMBL/GenBank/DDBJ whole genome shotgun (WGS) entry which is preliminary data.</text>
</comment>
<dbReference type="EMBL" id="JAPDRP010000005">
    <property type="protein sequence ID" value="KAJ9647136.1"/>
    <property type="molecule type" value="Genomic_DNA"/>
</dbReference>
<evidence type="ECO:0000313" key="1">
    <source>
        <dbReference type="EMBL" id="KAJ9647136.1"/>
    </source>
</evidence>
<sequence length="454" mass="51394">MTNGNTTTNASMAAEFRIVDSRLYVNGIKMSVAPGVSSMPFAVDANPGSIDTAFSVNSGGFNWTNSAFTNSTAQFYKVPPEQVDNALILVQFIGEPDPELGLSPIDMATERTDVRQLLGFFILFRGASETFFRPELRLDFHVEFVHYAPYEHLANDLVQSNQLKNQLSITNNAISRRFCGVAFYVACWGKHRIRDAYLGYFSIAHSPSNFCAGQRLFHDGKVIDFEDRCSPVLSDGNTVFSHDGHVVLDDADVEFVSAANVVFLNDATDVFLRDGNVLLSDDGHVFFSHHGNVVYVHGALEFFVTNYDDACFIICTRIQPAIYHHSNNHNDYEDNSNTIVEHDDTCLFYDSNIQFSVKRHGDQPVSIAGHECFPVSAASYHYHNIFTQADARNNHNNIFRESVPYYYYYNHHSNSTSNDNNHNDFEPAKDNHHHNFVKPTPYNNDHYNYDDIKR</sequence>
<proteinExistence type="predicted"/>